<dbReference type="PANTHER" id="PTHR48085:SF5">
    <property type="entry name" value="CADMIUM_ZINC-TRANSPORTING ATPASE HMA4-RELATED"/>
    <property type="match status" value="1"/>
</dbReference>
<comment type="similarity">
    <text evidence="2 16">Belongs to the cation transport ATPase (P-type) (TC 3.A.3) family. Type IB subfamily.</text>
</comment>
<dbReference type="InterPro" id="IPR051014">
    <property type="entry name" value="Cation_Transport_ATPase_IB"/>
</dbReference>
<dbReference type="InterPro" id="IPR017969">
    <property type="entry name" value="Heavy-metal-associated_CS"/>
</dbReference>
<dbReference type="InterPro" id="IPR059000">
    <property type="entry name" value="ATPase_P-type_domA"/>
</dbReference>
<dbReference type="GO" id="GO:0005524">
    <property type="term" value="F:ATP binding"/>
    <property type="evidence" value="ECO:0007669"/>
    <property type="project" value="UniProtKB-UniRule"/>
</dbReference>
<dbReference type="SUPFAM" id="SSF81665">
    <property type="entry name" value="Calcium ATPase, transmembrane domain M"/>
    <property type="match status" value="1"/>
</dbReference>
<evidence type="ECO:0000256" key="3">
    <source>
        <dbReference type="ARBA" id="ARBA00022448"/>
    </source>
</evidence>
<evidence type="ECO:0000256" key="11">
    <source>
        <dbReference type="ARBA" id="ARBA00022967"/>
    </source>
</evidence>
<dbReference type="PROSITE" id="PS50846">
    <property type="entry name" value="HMA_2"/>
    <property type="match status" value="2"/>
</dbReference>
<dbReference type="InterPro" id="IPR008250">
    <property type="entry name" value="ATPase_P-typ_transduc_dom_A_sf"/>
</dbReference>
<keyword evidence="19" id="KW-1185">Reference proteome</keyword>
<reference evidence="18 19" key="1">
    <citation type="submission" date="2015-03" db="EMBL/GenBank/DDBJ databases">
        <authorList>
            <person name="Murphy D."/>
        </authorList>
    </citation>
    <scope>NUCLEOTIDE SEQUENCE [LARGE SCALE GENOMIC DNA]</scope>
    <source>
        <strain evidence="18 19">OL-4</strain>
    </source>
</reference>
<dbReference type="SUPFAM" id="SSF55008">
    <property type="entry name" value="HMA, heavy metal-associated domain"/>
    <property type="match status" value="2"/>
</dbReference>
<gene>
    <name evidence="18" type="ORF">188</name>
</gene>
<protein>
    <recommendedName>
        <fullName evidence="14">Cd(2+)-exporting ATPase</fullName>
        <ecNumber evidence="14">7.2.2.21</ecNumber>
    </recommendedName>
</protein>
<evidence type="ECO:0000256" key="1">
    <source>
        <dbReference type="ARBA" id="ARBA00004651"/>
    </source>
</evidence>
<accession>A0A0E4C7G6</accession>
<dbReference type="SFLD" id="SFLDS00003">
    <property type="entry name" value="Haloacid_Dehalogenase"/>
    <property type="match status" value="1"/>
</dbReference>
<dbReference type="InterPro" id="IPR006121">
    <property type="entry name" value="HMA_dom"/>
</dbReference>
<keyword evidence="3" id="KW-0813">Transport</keyword>
<keyword evidence="8 16" id="KW-0479">Metal-binding</keyword>
<dbReference type="GO" id="GO:0016887">
    <property type="term" value="F:ATP hydrolysis activity"/>
    <property type="evidence" value="ECO:0007669"/>
    <property type="project" value="InterPro"/>
</dbReference>
<evidence type="ECO:0000313" key="18">
    <source>
        <dbReference type="EMBL" id="CFX00752.1"/>
    </source>
</evidence>
<evidence type="ECO:0000256" key="2">
    <source>
        <dbReference type="ARBA" id="ARBA00006024"/>
    </source>
</evidence>
<dbReference type="InterPro" id="IPR023299">
    <property type="entry name" value="ATPase_P-typ_cyto_dom_N"/>
</dbReference>
<dbReference type="GO" id="GO:0008551">
    <property type="term" value="F:P-type cadmium transporter activity"/>
    <property type="evidence" value="ECO:0007669"/>
    <property type="project" value="UniProtKB-EC"/>
</dbReference>
<dbReference type="Pfam" id="PF00403">
    <property type="entry name" value="HMA"/>
    <property type="match status" value="2"/>
</dbReference>
<dbReference type="EMBL" id="CGIH01000004">
    <property type="protein sequence ID" value="CFX00752.1"/>
    <property type="molecule type" value="Genomic_DNA"/>
</dbReference>
<keyword evidence="9 16" id="KW-0547">Nucleotide-binding</keyword>
<dbReference type="GO" id="GO:0046872">
    <property type="term" value="F:metal ion binding"/>
    <property type="evidence" value="ECO:0007669"/>
    <property type="project" value="UniProtKB-KW"/>
</dbReference>
<dbReference type="InterPro" id="IPR027256">
    <property type="entry name" value="P-typ_ATPase_IB"/>
</dbReference>
<organism evidence="18 19">
    <name type="scientific">Syntrophomonas zehnderi OL-4</name>
    <dbReference type="NCBI Taxonomy" id="690567"/>
    <lineage>
        <taxon>Bacteria</taxon>
        <taxon>Bacillati</taxon>
        <taxon>Bacillota</taxon>
        <taxon>Clostridia</taxon>
        <taxon>Eubacteriales</taxon>
        <taxon>Syntrophomonadaceae</taxon>
        <taxon>Syntrophomonas</taxon>
    </lineage>
</organism>
<evidence type="ECO:0000256" key="5">
    <source>
        <dbReference type="ARBA" id="ARBA00022539"/>
    </source>
</evidence>
<dbReference type="EC" id="7.2.2.21" evidence="14"/>
<keyword evidence="5" id="KW-0104">Cadmium</keyword>
<dbReference type="FunFam" id="3.30.70.100:FF:000001">
    <property type="entry name" value="ATPase copper transporting beta"/>
    <property type="match status" value="1"/>
</dbReference>
<dbReference type="Pfam" id="PF00122">
    <property type="entry name" value="E1-E2_ATPase"/>
    <property type="match status" value="1"/>
</dbReference>
<feature type="transmembrane region" description="Helical" evidence="16">
    <location>
        <begin position="432"/>
        <end position="457"/>
    </location>
</feature>
<dbReference type="PROSITE" id="PS01047">
    <property type="entry name" value="HMA_1"/>
    <property type="match status" value="1"/>
</dbReference>
<evidence type="ECO:0000256" key="9">
    <source>
        <dbReference type="ARBA" id="ARBA00022741"/>
    </source>
</evidence>
<feature type="transmembrane region" description="Helical" evidence="16">
    <location>
        <begin position="178"/>
        <end position="197"/>
    </location>
</feature>
<dbReference type="PRINTS" id="PR00941">
    <property type="entry name" value="CDATPASE"/>
</dbReference>
<keyword evidence="6" id="KW-0597">Phosphoprotein</keyword>
<dbReference type="InterPro" id="IPR023214">
    <property type="entry name" value="HAD_sf"/>
</dbReference>
<evidence type="ECO:0000256" key="10">
    <source>
        <dbReference type="ARBA" id="ARBA00022840"/>
    </source>
</evidence>
<dbReference type="STRING" id="690567.188"/>
<dbReference type="OrthoDB" id="9760364at2"/>
<dbReference type="InterPro" id="IPR018303">
    <property type="entry name" value="ATPase_P-typ_P_site"/>
</dbReference>
<feature type="transmembrane region" description="Helical" evidence="16">
    <location>
        <begin position="203"/>
        <end position="224"/>
    </location>
</feature>
<dbReference type="PANTHER" id="PTHR48085">
    <property type="entry name" value="CADMIUM/ZINC-TRANSPORTING ATPASE HMA2-RELATED"/>
    <property type="match status" value="1"/>
</dbReference>
<evidence type="ECO:0000256" key="13">
    <source>
        <dbReference type="ARBA" id="ARBA00023136"/>
    </source>
</evidence>
<evidence type="ECO:0000259" key="17">
    <source>
        <dbReference type="PROSITE" id="PS50846"/>
    </source>
</evidence>
<keyword evidence="11" id="KW-1278">Translocase</keyword>
<proteinExistence type="inferred from homology"/>
<dbReference type="InterPro" id="IPR001757">
    <property type="entry name" value="P_typ_ATPase"/>
</dbReference>
<dbReference type="PROSITE" id="PS00154">
    <property type="entry name" value="ATPASE_E1_E2"/>
    <property type="match status" value="1"/>
</dbReference>
<evidence type="ECO:0000313" key="19">
    <source>
        <dbReference type="Proteomes" id="UP000045545"/>
    </source>
</evidence>
<comment type="catalytic activity">
    <reaction evidence="15">
        <text>Cd(2+)(in) + ATP + H2O = Cd(2+)(out) + ADP + phosphate + H(+)</text>
        <dbReference type="Rhea" id="RHEA:12132"/>
        <dbReference type="ChEBI" id="CHEBI:15377"/>
        <dbReference type="ChEBI" id="CHEBI:15378"/>
        <dbReference type="ChEBI" id="CHEBI:30616"/>
        <dbReference type="ChEBI" id="CHEBI:43474"/>
        <dbReference type="ChEBI" id="CHEBI:48775"/>
        <dbReference type="ChEBI" id="CHEBI:456216"/>
        <dbReference type="EC" id="7.2.2.21"/>
    </reaction>
</comment>
<keyword evidence="7 16" id="KW-0812">Transmembrane</keyword>
<keyword evidence="13 16" id="KW-0472">Membrane</keyword>
<dbReference type="Proteomes" id="UP000045545">
    <property type="component" value="Unassembled WGS sequence"/>
</dbReference>
<evidence type="ECO:0000256" key="16">
    <source>
        <dbReference type="RuleBase" id="RU362081"/>
    </source>
</evidence>
<dbReference type="InterPro" id="IPR044492">
    <property type="entry name" value="P_typ_ATPase_HD_dom"/>
</dbReference>
<keyword evidence="10 16" id="KW-0067">ATP-binding</keyword>
<feature type="transmembrane region" description="Helical" evidence="16">
    <location>
        <begin position="401"/>
        <end position="420"/>
    </location>
</feature>
<evidence type="ECO:0000256" key="15">
    <source>
        <dbReference type="ARBA" id="ARBA00049338"/>
    </source>
</evidence>
<evidence type="ECO:0000256" key="12">
    <source>
        <dbReference type="ARBA" id="ARBA00022989"/>
    </source>
</evidence>
<evidence type="ECO:0000256" key="4">
    <source>
        <dbReference type="ARBA" id="ARBA00022475"/>
    </source>
</evidence>
<dbReference type="FunFam" id="2.70.150.10:FF:000002">
    <property type="entry name" value="Copper-transporting ATPase 1, putative"/>
    <property type="match status" value="1"/>
</dbReference>
<keyword evidence="4 16" id="KW-1003">Cell membrane</keyword>
<dbReference type="InterPro" id="IPR036163">
    <property type="entry name" value="HMA_dom_sf"/>
</dbReference>
<dbReference type="AlphaFoldDB" id="A0A0E4C7G6"/>
<dbReference type="InterPro" id="IPR023298">
    <property type="entry name" value="ATPase_P-typ_TM_dom_sf"/>
</dbReference>
<dbReference type="SFLD" id="SFLDF00027">
    <property type="entry name" value="p-type_atpase"/>
    <property type="match status" value="1"/>
</dbReference>
<evidence type="ECO:0000256" key="6">
    <source>
        <dbReference type="ARBA" id="ARBA00022553"/>
    </source>
</evidence>
<keyword evidence="12 16" id="KW-1133">Transmembrane helix</keyword>
<dbReference type="NCBIfam" id="TIGR01494">
    <property type="entry name" value="ATPase_P-type"/>
    <property type="match status" value="1"/>
</dbReference>
<comment type="subcellular location">
    <subcellularLocation>
        <location evidence="1">Cell membrane</location>
        <topology evidence="1">Multi-pass membrane protein</topology>
    </subcellularLocation>
</comment>
<dbReference type="Gene3D" id="3.30.70.100">
    <property type="match status" value="2"/>
</dbReference>
<feature type="domain" description="HMA" evidence="17">
    <location>
        <begin position="90"/>
        <end position="153"/>
    </location>
</feature>
<dbReference type="Gene3D" id="3.40.1110.10">
    <property type="entry name" value="Calcium-transporting ATPase, cytoplasmic domain N"/>
    <property type="match status" value="1"/>
</dbReference>
<dbReference type="CDD" id="cd00371">
    <property type="entry name" value="HMA"/>
    <property type="match status" value="2"/>
</dbReference>
<evidence type="ECO:0000256" key="7">
    <source>
        <dbReference type="ARBA" id="ARBA00022692"/>
    </source>
</evidence>
<dbReference type="NCBIfam" id="TIGR01512">
    <property type="entry name" value="ATPase-IB2_Cd"/>
    <property type="match status" value="1"/>
</dbReference>
<dbReference type="NCBIfam" id="TIGR01525">
    <property type="entry name" value="ATPase-IB_hvy"/>
    <property type="match status" value="1"/>
</dbReference>
<dbReference type="Gene3D" id="3.40.50.1000">
    <property type="entry name" value="HAD superfamily/HAD-like"/>
    <property type="match status" value="1"/>
</dbReference>
<dbReference type="Pfam" id="PF00702">
    <property type="entry name" value="Hydrolase"/>
    <property type="match status" value="1"/>
</dbReference>
<name>A0A0E4C7G6_9FIRM</name>
<dbReference type="PRINTS" id="PR00119">
    <property type="entry name" value="CATATPASE"/>
</dbReference>
<feature type="domain" description="HMA" evidence="17">
    <location>
        <begin position="13"/>
        <end position="79"/>
    </location>
</feature>
<dbReference type="Gene3D" id="2.70.150.10">
    <property type="entry name" value="Calcium-transporting ATPase, cytoplasmic transduction domain A"/>
    <property type="match status" value="1"/>
</dbReference>
<dbReference type="SFLD" id="SFLDG00002">
    <property type="entry name" value="C1.7:_P-type_atpase_like"/>
    <property type="match status" value="1"/>
</dbReference>
<evidence type="ECO:0000256" key="14">
    <source>
        <dbReference type="ARBA" id="ARBA00039103"/>
    </source>
</evidence>
<feature type="transmembrane region" description="Helical" evidence="16">
    <location>
        <begin position="743"/>
        <end position="768"/>
    </location>
</feature>
<dbReference type="SUPFAM" id="SSF81653">
    <property type="entry name" value="Calcium ATPase, transduction domain A"/>
    <property type="match status" value="1"/>
</dbReference>
<dbReference type="RefSeq" id="WP_052729512.1">
    <property type="nucleotide sequence ID" value="NZ_CGIH01000004.1"/>
</dbReference>
<dbReference type="InterPro" id="IPR036412">
    <property type="entry name" value="HAD-like_sf"/>
</dbReference>
<evidence type="ECO:0000256" key="8">
    <source>
        <dbReference type="ARBA" id="ARBA00022723"/>
    </source>
</evidence>
<dbReference type="NCBIfam" id="TIGR01511">
    <property type="entry name" value="ATPase-IB1_Cu"/>
    <property type="match status" value="1"/>
</dbReference>
<dbReference type="SUPFAM" id="SSF56784">
    <property type="entry name" value="HAD-like"/>
    <property type="match status" value="1"/>
</dbReference>
<dbReference type="GO" id="GO:0005886">
    <property type="term" value="C:plasma membrane"/>
    <property type="evidence" value="ECO:0007669"/>
    <property type="project" value="UniProtKB-SubCell"/>
</dbReference>
<sequence length="792" mass="84576">MAGVAIPADFLYDEDTLKIGGLDCPNCAAKVEQAISKMPGIAEARLTFSTAKLQVKYDPALIGLDKVINQVKSLGYTAYAVGYQSGLSDNKSIIRLQGLDCIDCAAKLEKRILAMPGVNSAQVNFGAAKMEVIHQGPVNSILEVVEKMGYQGRLEGATDLKVPPQSLLASNKYVRSTLISGSLVLLAVLSHLVNAPVTWTHGLYILAIVLGGYLPAKAGLAILINAREMDMNVLMVIAVIGAVGLGHYEEGAAVVVLFSLGNALQAYSMDKTRDSIRMLMEIAPREALIRRNGTEITVPVQEICLKDILVVRPGERIAMDGKVVKGISAVEEKAITGESLPVDKEVGHTVYAGTVNGYGSLEVEVLKLAQDNTINRIISLVEDAQGQKAPAEQFVDKFARYYTPAVIAAAFLVATLPPLLGSQSFHHWLYQALGMLLVACPCALVISTPVSIVSGIGSAAKNGVLIKGGAYLEALGDLRAIAFDKTGTLTQGQAVVSDIIAFRGSPNEILTIAAAIESRSEHPLAAAICRRGQEEGLILPPVEGFQAVAGQGAYADIKGQRYFIGNQRFFKESELDSPPQMQIELEKLQNQGKTVMILADAREFLGLIAAADRLREDSSRELARLKQIGIEKTIMLTGDNERTAQSIAAAVGVDEYQADLLPEDKVRVMQELLDRYNQVAMVGDGVNDAPALAIATTGIAMGAAGTDVALETADIALMADDLSKLAYGIDLGRRTQRIIKQNIAFSLIVKLGILLLVIPGWLTLWLAVVGDMGTSLLVTLNGMRLLKTPQGV</sequence>